<dbReference type="PANTHER" id="PTHR43818:SF11">
    <property type="entry name" value="BCDNA.GH03377"/>
    <property type="match status" value="1"/>
</dbReference>
<name>A0ABV8WQ53_9MICC</name>
<dbReference type="InterPro" id="IPR050463">
    <property type="entry name" value="Gfo/Idh/MocA_oxidrdct_glycsds"/>
</dbReference>
<keyword evidence="1" id="KW-0560">Oxidoreductase</keyword>
<proteinExistence type="predicted"/>
<sequence>MSQHAAPADRPLGVGILGAGPVTQAIHLPALARLQDILEVRHIMDVDPAVASSVAARVGAVAGTSMDALLADPAVDIVAICSPHQFHADQVIAACRAGKKAVLCEKPFAMNAEEAARISAVSTETGVPIVVGAMHTFDPGWLAAEQNWGDLPEQVHTIRSSIVLPPNARFEDFATEIITRPAAGSPDYSDIEVIKGALQGGIMGLAIHDLPLVRRFTPDFADIEVLNVFHVRPFGYAVSLRTPTRVIELRAVMNSTWKPEWTFEAIGDDAALRIDFTPSYVQAGSAVATISRGNGSETSVFGPHGHNGYEGEWRELAGLARGTRPAPSAQTLIDDLTFALAIAEATVASAAAGHAGAAEEAGVSA</sequence>
<evidence type="ECO:0000313" key="3">
    <source>
        <dbReference type="EMBL" id="MFC4397361.1"/>
    </source>
</evidence>
<dbReference type="SUPFAM" id="SSF51735">
    <property type="entry name" value="NAD(P)-binding Rossmann-fold domains"/>
    <property type="match status" value="1"/>
</dbReference>
<gene>
    <name evidence="3" type="ORF">ACFO0G_14765</name>
</gene>
<dbReference type="Pfam" id="PF01408">
    <property type="entry name" value="GFO_IDH_MocA"/>
    <property type="match status" value="1"/>
</dbReference>
<organism evidence="3 4">
    <name type="scientific">Arthrobacter sedimenti</name>
    <dbReference type="NCBI Taxonomy" id="2694931"/>
    <lineage>
        <taxon>Bacteria</taxon>
        <taxon>Bacillati</taxon>
        <taxon>Actinomycetota</taxon>
        <taxon>Actinomycetes</taxon>
        <taxon>Micrococcales</taxon>
        <taxon>Micrococcaceae</taxon>
        <taxon>Arthrobacter</taxon>
    </lineage>
</organism>
<dbReference type="Gene3D" id="3.40.50.720">
    <property type="entry name" value="NAD(P)-binding Rossmann-like Domain"/>
    <property type="match status" value="1"/>
</dbReference>
<reference evidence="4" key="1">
    <citation type="journal article" date="2019" name="Int. J. Syst. Evol. Microbiol.">
        <title>The Global Catalogue of Microorganisms (GCM) 10K type strain sequencing project: providing services to taxonomists for standard genome sequencing and annotation.</title>
        <authorList>
            <consortium name="The Broad Institute Genomics Platform"/>
            <consortium name="The Broad Institute Genome Sequencing Center for Infectious Disease"/>
            <person name="Wu L."/>
            <person name="Ma J."/>
        </authorList>
    </citation>
    <scope>NUCLEOTIDE SEQUENCE [LARGE SCALE GENOMIC DNA]</scope>
    <source>
        <strain evidence="4">PJ61</strain>
    </source>
</reference>
<dbReference type="Proteomes" id="UP001595778">
    <property type="component" value="Unassembled WGS sequence"/>
</dbReference>
<dbReference type="InterPro" id="IPR036291">
    <property type="entry name" value="NAD(P)-bd_dom_sf"/>
</dbReference>
<evidence type="ECO:0000259" key="2">
    <source>
        <dbReference type="Pfam" id="PF01408"/>
    </source>
</evidence>
<dbReference type="InterPro" id="IPR000683">
    <property type="entry name" value="Gfo/Idh/MocA-like_OxRdtase_N"/>
</dbReference>
<keyword evidence="4" id="KW-1185">Reference proteome</keyword>
<dbReference type="RefSeq" id="WP_376978513.1">
    <property type="nucleotide sequence ID" value="NZ_JBHSDQ010000006.1"/>
</dbReference>
<accession>A0ABV8WQ53</accession>
<protein>
    <submittedName>
        <fullName evidence="3">Gfo/Idh/MocA family protein</fullName>
    </submittedName>
</protein>
<comment type="caution">
    <text evidence="3">The sequence shown here is derived from an EMBL/GenBank/DDBJ whole genome shotgun (WGS) entry which is preliminary data.</text>
</comment>
<dbReference type="Gene3D" id="3.30.360.10">
    <property type="entry name" value="Dihydrodipicolinate Reductase, domain 2"/>
    <property type="match status" value="1"/>
</dbReference>
<dbReference type="PANTHER" id="PTHR43818">
    <property type="entry name" value="BCDNA.GH03377"/>
    <property type="match status" value="1"/>
</dbReference>
<dbReference type="EMBL" id="JBHSDQ010000006">
    <property type="protein sequence ID" value="MFC4397361.1"/>
    <property type="molecule type" value="Genomic_DNA"/>
</dbReference>
<feature type="domain" description="Gfo/Idh/MocA-like oxidoreductase N-terminal" evidence="2">
    <location>
        <begin position="13"/>
        <end position="132"/>
    </location>
</feature>
<evidence type="ECO:0000256" key="1">
    <source>
        <dbReference type="ARBA" id="ARBA00023002"/>
    </source>
</evidence>
<evidence type="ECO:0000313" key="4">
    <source>
        <dbReference type="Proteomes" id="UP001595778"/>
    </source>
</evidence>